<keyword evidence="21" id="KW-1185">Reference proteome</keyword>
<organism evidence="20 21">
    <name type="scientific">Chloracidobacterium sp. N</name>
    <dbReference type="NCBI Taxonomy" id="2821540"/>
    <lineage>
        <taxon>Bacteria</taxon>
        <taxon>Pseudomonadati</taxon>
        <taxon>Acidobacteriota</taxon>
        <taxon>Terriglobia</taxon>
        <taxon>Terriglobales</taxon>
        <taxon>Acidobacteriaceae</taxon>
        <taxon>Chloracidobacterium</taxon>
        <taxon>Chloracidobacterium aggregatum</taxon>
    </lineage>
</organism>
<evidence type="ECO:0000256" key="18">
    <source>
        <dbReference type="ARBA" id="ARBA00049504"/>
    </source>
</evidence>
<keyword evidence="12 19" id="KW-1133">Transmembrane helix</keyword>
<evidence type="ECO:0000256" key="6">
    <source>
        <dbReference type="ARBA" id="ARBA00015850"/>
    </source>
</evidence>
<evidence type="ECO:0000256" key="13">
    <source>
        <dbReference type="ARBA" id="ARBA00023136"/>
    </source>
</evidence>
<comment type="pathway">
    <text evidence="3 19">Cofactor biosynthesis; adenosylcobalamin biosynthesis; adenosylcobalamin from cob(II)yrinate a,c-diamide: step 7/7.</text>
</comment>
<dbReference type="Proteomes" id="UP000677668">
    <property type="component" value="Chromosome 1"/>
</dbReference>
<gene>
    <name evidence="19 20" type="primary">cobS</name>
    <name evidence="20" type="ORF">J8C05_00875</name>
</gene>
<feature type="transmembrane region" description="Helical" evidence="19">
    <location>
        <begin position="63"/>
        <end position="81"/>
    </location>
</feature>
<feature type="transmembrane region" description="Helical" evidence="19">
    <location>
        <begin position="33"/>
        <end position="56"/>
    </location>
</feature>
<accession>A0ABX8AZA1</accession>
<evidence type="ECO:0000256" key="14">
    <source>
        <dbReference type="ARBA" id="ARBA00025228"/>
    </source>
</evidence>
<keyword evidence="8 19" id="KW-0169">Cobalamin biosynthesis</keyword>
<comment type="catalytic activity">
    <reaction evidence="17 19">
        <text>alpha-ribazole + adenosylcob(III)inamide-GDP = adenosylcob(III)alamin + GMP + H(+)</text>
        <dbReference type="Rhea" id="RHEA:16049"/>
        <dbReference type="ChEBI" id="CHEBI:10329"/>
        <dbReference type="ChEBI" id="CHEBI:15378"/>
        <dbReference type="ChEBI" id="CHEBI:18408"/>
        <dbReference type="ChEBI" id="CHEBI:58115"/>
        <dbReference type="ChEBI" id="CHEBI:60487"/>
        <dbReference type="EC" id="2.7.8.26"/>
    </reaction>
</comment>
<evidence type="ECO:0000256" key="15">
    <source>
        <dbReference type="ARBA" id="ARBA00032605"/>
    </source>
</evidence>
<dbReference type="Pfam" id="PF02654">
    <property type="entry name" value="CobS"/>
    <property type="match status" value="1"/>
</dbReference>
<dbReference type="InterPro" id="IPR003805">
    <property type="entry name" value="CobS"/>
</dbReference>
<protein>
    <recommendedName>
        <fullName evidence="6 19">Adenosylcobinamide-GDP ribazoletransferase</fullName>
        <ecNumber evidence="5 19">2.7.8.26</ecNumber>
    </recommendedName>
    <alternativeName>
        <fullName evidence="16 19">Cobalamin synthase</fullName>
    </alternativeName>
    <alternativeName>
        <fullName evidence="15 19">Cobalamin-5'-phosphate synthase</fullName>
    </alternativeName>
</protein>
<comment type="subcellular location">
    <subcellularLocation>
        <location evidence="2 19">Cell membrane</location>
        <topology evidence="2 19">Multi-pass membrane protein</topology>
    </subcellularLocation>
</comment>
<dbReference type="RefSeq" id="WP_211422371.1">
    <property type="nucleotide sequence ID" value="NZ_CP072642.1"/>
</dbReference>
<evidence type="ECO:0000256" key="2">
    <source>
        <dbReference type="ARBA" id="ARBA00004651"/>
    </source>
</evidence>
<keyword evidence="7 19" id="KW-1003">Cell membrane</keyword>
<evidence type="ECO:0000256" key="5">
    <source>
        <dbReference type="ARBA" id="ARBA00013200"/>
    </source>
</evidence>
<evidence type="ECO:0000313" key="20">
    <source>
        <dbReference type="EMBL" id="QUV94048.1"/>
    </source>
</evidence>
<dbReference type="HAMAP" id="MF_00719">
    <property type="entry name" value="CobS"/>
    <property type="match status" value="1"/>
</dbReference>
<evidence type="ECO:0000256" key="1">
    <source>
        <dbReference type="ARBA" id="ARBA00001946"/>
    </source>
</evidence>
<dbReference type="GO" id="GO:0051073">
    <property type="term" value="F:adenosylcobinamide-GDP ribazoletransferase activity"/>
    <property type="evidence" value="ECO:0007669"/>
    <property type="project" value="UniProtKB-EC"/>
</dbReference>
<proteinExistence type="inferred from homology"/>
<keyword evidence="11 19" id="KW-0460">Magnesium</keyword>
<evidence type="ECO:0000256" key="4">
    <source>
        <dbReference type="ARBA" id="ARBA00010561"/>
    </source>
</evidence>
<evidence type="ECO:0000256" key="19">
    <source>
        <dbReference type="HAMAP-Rule" id="MF_00719"/>
    </source>
</evidence>
<dbReference type="EC" id="2.7.8.26" evidence="5 19"/>
<keyword evidence="10 19" id="KW-0812">Transmembrane</keyword>
<comment type="cofactor">
    <cofactor evidence="1 19">
        <name>Mg(2+)</name>
        <dbReference type="ChEBI" id="CHEBI:18420"/>
    </cofactor>
</comment>
<name>A0ABX8AZA1_9BACT</name>
<feature type="transmembrane region" description="Helical" evidence="19">
    <location>
        <begin position="140"/>
        <end position="157"/>
    </location>
</feature>
<evidence type="ECO:0000256" key="9">
    <source>
        <dbReference type="ARBA" id="ARBA00022679"/>
    </source>
</evidence>
<comment type="catalytic activity">
    <reaction evidence="18 19">
        <text>alpha-ribazole 5'-phosphate + adenosylcob(III)inamide-GDP = adenosylcob(III)alamin 5'-phosphate + GMP + H(+)</text>
        <dbReference type="Rhea" id="RHEA:23560"/>
        <dbReference type="ChEBI" id="CHEBI:15378"/>
        <dbReference type="ChEBI" id="CHEBI:57918"/>
        <dbReference type="ChEBI" id="CHEBI:58115"/>
        <dbReference type="ChEBI" id="CHEBI:60487"/>
        <dbReference type="ChEBI" id="CHEBI:60493"/>
        <dbReference type="EC" id="2.7.8.26"/>
    </reaction>
</comment>
<keyword evidence="9 19" id="KW-0808">Transferase</keyword>
<keyword evidence="13 19" id="KW-0472">Membrane</keyword>
<dbReference type="PANTHER" id="PTHR34148">
    <property type="entry name" value="ADENOSYLCOBINAMIDE-GDP RIBAZOLETRANSFERASE"/>
    <property type="match status" value="1"/>
</dbReference>
<feature type="transmembrane region" description="Helical" evidence="19">
    <location>
        <begin position="189"/>
        <end position="215"/>
    </location>
</feature>
<dbReference type="EMBL" id="CP072642">
    <property type="protein sequence ID" value="QUV94048.1"/>
    <property type="molecule type" value="Genomic_DNA"/>
</dbReference>
<evidence type="ECO:0000256" key="7">
    <source>
        <dbReference type="ARBA" id="ARBA00022475"/>
    </source>
</evidence>
<evidence type="ECO:0000256" key="12">
    <source>
        <dbReference type="ARBA" id="ARBA00022989"/>
    </source>
</evidence>
<evidence type="ECO:0000313" key="21">
    <source>
        <dbReference type="Proteomes" id="UP000677668"/>
    </source>
</evidence>
<dbReference type="PANTHER" id="PTHR34148:SF1">
    <property type="entry name" value="ADENOSYLCOBINAMIDE-GDP RIBAZOLETRANSFERASE"/>
    <property type="match status" value="1"/>
</dbReference>
<evidence type="ECO:0000256" key="8">
    <source>
        <dbReference type="ARBA" id="ARBA00022573"/>
    </source>
</evidence>
<evidence type="ECO:0000256" key="16">
    <source>
        <dbReference type="ARBA" id="ARBA00032853"/>
    </source>
</evidence>
<dbReference type="NCBIfam" id="TIGR00317">
    <property type="entry name" value="cobS"/>
    <property type="match status" value="1"/>
</dbReference>
<sequence>MTVLRLFLAAVAFLTRLPIPAWAHPDGRTLAAAMVFFPLVGALLGAGQAALILVLHPVLAPDALALLLIATTVLVTGALHYDGLADTVDALGGGWSPEQRLAIMKDPHIGTFGVLALVVAVLAQFVALRSFQHVESLCRAVMVAPCLARMTIVWLAWQEPYARAEGGKGRFIEALQGRHVLGALLTGGAIVLGVGGWLGSLLLALAAVLVMMAAFRFRRWLGGITGDALGAVCQTCELLVYGVWVAFRP</sequence>
<comment type="similarity">
    <text evidence="4 19">Belongs to the CobS family.</text>
</comment>
<reference evidence="20 21" key="1">
    <citation type="submission" date="2021-03" db="EMBL/GenBank/DDBJ databases">
        <title>Genomic and phenotypic characterization of Chloracidobacterium isolates provides evidence for multiple species.</title>
        <authorList>
            <person name="Saini M.K."/>
            <person name="Costas A.M.G."/>
            <person name="Tank M."/>
            <person name="Bryant D.A."/>
        </authorList>
    </citation>
    <scope>NUCLEOTIDE SEQUENCE [LARGE SCALE GENOMIC DNA]</scope>
    <source>
        <strain evidence="20 21">N</strain>
    </source>
</reference>
<evidence type="ECO:0000256" key="11">
    <source>
        <dbReference type="ARBA" id="ARBA00022842"/>
    </source>
</evidence>
<evidence type="ECO:0000256" key="3">
    <source>
        <dbReference type="ARBA" id="ARBA00004663"/>
    </source>
</evidence>
<evidence type="ECO:0000256" key="10">
    <source>
        <dbReference type="ARBA" id="ARBA00022692"/>
    </source>
</evidence>
<feature type="transmembrane region" description="Helical" evidence="19">
    <location>
        <begin position="109"/>
        <end position="128"/>
    </location>
</feature>
<evidence type="ECO:0000256" key="17">
    <source>
        <dbReference type="ARBA" id="ARBA00048623"/>
    </source>
</evidence>
<comment type="function">
    <text evidence="14 19">Joins adenosylcobinamide-GDP and alpha-ribazole to generate adenosylcobalamin (Ado-cobalamin). Also synthesizes adenosylcobalamin 5'-phosphate from adenosylcobinamide-GDP and alpha-ribazole 5'-phosphate.</text>
</comment>